<gene>
    <name evidence="2" type="ORF">E2C01_045440</name>
</gene>
<dbReference type="EMBL" id="VSRR010010278">
    <property type="protein sequence ID" value="MPC51591.1"/>
    <property type="molecule type" value="Genomic_DNA"/>
</dbReference>
<evidence type="ECO:0000256" key="1">
    <source>
        <dbReference type="SAM" id="MobiDB-lite"/>
    </source>
</evidence>
<evidence type="ECO:0000313" key="3">
    <source>
        <dbReference type="Proteomes" id="UP000324222"/>
    </source>
</evidence>
<dbReference type="AlphaFoldDB" id="A0A5B7FVS9"/>
<organism evidence="2 3">
    <name type="scientific">Portunus trituberculatus</name>
    <name type="common">Swimming crab</name>
    <name type="synonym">Neptunus trituberculatus</name>
    <dbReference type="NCBI Taxonomy" id="210409"/>
    <lineage>
        <taxon>Eukaryota</taxon>
        <taxon>Metazoa</taxon>
        <taxon>Ecdysozoa</taxon>
        <taxon>Arthropoda</taxon>
        <taxon>Crustacea</taxon>
        <taxon>Multicrustacea</taxon>
        <taxon>Malacostraca</taxon>
        <taxon>Eumalacostraca</taxon>
        <taxon>Eucarida</taxon>
        <taxon>Decapoda</taxon>
        <taxon>Pleocyemata</taxon>
        <taxon>Brachyura</taxon>
        <taxon>Eubrachyura</taxon>
        <taxon>Portunoidea</taxon>
        <taxon>Portunidae</taxon>
        <taxon>Portuninae</taxon>
        <taxon>Portunus</taxon>
    </lineage>
</organism>
<protein>
    <submittedName>
        <fullName evidence="2">Uncharacterized protein</fullName>
    </submittedName>
</protein>
<name>A0A5B7FVS9_PORTR</name>
<accession>A0A5B7FVS9</accession>
<dbReference type="Proteomes" id="UP000324222">
    <property type="component" value="Unassembled WGS sequence"/>
</dbReference>
<feature type="compositionally biased region" description="Low complexity" evidence="1">
    <location>
        <begin position="68"/>
        <end position="79"/>
    </location>
</feature>
<proteinExistence type="predicted"/>
<feature type="compositionally biased region" description="Basic residues" evidence="1">
    <location>
        <begin position="47"/>
        <end position="60"/>
    </location>
</feature>
<feature type="region of interest" description="Disordered" evidence="1">
    <location>
        <begin position="1"/>
        <end position="122"/>
    </location>
</feature>
<reference evidence="2 3" key="1">
    <citation type="submission" date="2019-05" db="EMBL/GenBank/DDBJ databases">
        <title>Another draft genome of Portunus trituberculatus and its Hox gene families provides insights of decapod evolution.</title>
        <authorList>
            <person name="Jeong J.-H."/>
            <person name="Song I."/>
            <person name="Kim S."/>
            <person name="Choi T."/>
            <person name="Kim D."/>
            <person name="Ryu S."/>
            <person name="Kim W."/>
        </authorList>
    </citation>
    <scope>NUCLEOTIDE SEQUENCE [LARGE SCALE GENOMIC DNA]</scope>
    <source>
        <tissue evidence="2">Muscle</tissue>
    </source>
</reference>
<sequence length="122" mass="12988">MEATGQATARPGHIEGEKTKPGHTESGQTRPGHTEGGQARPGQARPHLGRGGHAGPHRGRAGQCWRAGRQPGIRRGQPLPRGPIPPPSEANLRPYEREEGVGPRPGRDGPSCNADREIKDLL</sequence>
<keyword evidence="3" id="KW-1185">Reference proteome</keyword>
<feature type="compositionally biased region" description="Basic and acidic residues" evidence="1">
    <location>
        <begin position="94"/>
        <end position="107"/>
    </location>
</feature>
<evidence type="ECO:0000313" key="2">
    <source>
        <dbReference type="EMBL" id="MPC51591.1"/>
    </source>
</evidence>
<feature type="compositionally biased region" description="Basic and acidic residues" evidence="1">
    <location>
        <begin position="12"/>
        <end position="23"/>
    </location>
</feature>
<comment type="caution">
    <text evidence="2">The sequence shown here is derived from an EMBL/GenBank/DDBJ whole genome shotgun (WGS) entry which is preliminary data.</text>
</comment>